<dbReference type="SUPFAM" id="SSF52266">
    <property type="entry name" value="SGNH hydrolase"/>
    <property type="match status" value="1"/>
</dbReference>
<organism evidence="2 3">
    <name type="scientific">Cohnella cellulosilytica</name>
    <dbReference type="NCBI Taxonomy" id="986710"/>
    <lineage>
        <taxon>Bacteria</taxon>
        <taxon>Bacillati</taxon>
        <taxon>Bacillota</taxon>
        <taxon>Bacilli</taxon>
        <taxon>Bacillales</taxon>
        <taxon>Paenibacillaceae</taxon>
        <taxon>Cohnella</taxon>
    </lineage>
</organism>
<dbReference type="PANTHER" id="PTHR30383">
    <property type="entry name" value="THIOESTERASE 1/PROTEASE 1/LYSOPHOSPHOLIPASE L1"/>
    <property type="match status" value="1"/>
</dbReference>
<name>A0ABW2FAM3_9BACL</name>
<dbReference type="EMBL" id="JBHTAI010000010">
    <property type="protein sequence ID" value="MFC7150306.1"/>
    <property type="molecule type" value="Genomic_DNA"/>
</dbReference>
<gene>
    <name evidence="2" type="ORF">ACFQMJ_17395</name>
</gene>
<keyword evidence="3" id="KW-1185">Reference proteome</keyword>
<dbReference type="GO" id="GO:0016787">
    <property type="term" value="F:hydrolase activity"/>
    <property type="evidence" value="ECO:0007669"/>
    <property type="project" value="UniProtKB-KW"/>
</dbReference>
<comment type="caution">
    <text evidence="2">The sequence shown here is derived from an EMBL/GenBank/DDBJ whole genome shotgun (WGS) entry which is preliminary data.</text>
</comment>
<dbReference type="Proteomes" id="UP001596378">
    <property type="component" value="Unassembled WGS sequence"/>
</dbReference>
<evidence type="ECO:0000313" key="2">
    <source>
        <dbReference type="EMBL" id="MFC7150306.1"/>
    </source>
</evidence>
<dbReference type="InterPro" id="IPR013830">
    <property type="entry name" value="SGNH_hydro"/>
</dbReference>
<proteinExistence type="predicted"/>
<protein>
    <submittedName>
        <fullName evidence="2">SGNH/GDSL hydrolase family protein</fullName>
    </submittedName>
</protein>
<dbReference type="RefSeq" id="WP_378045797.1">
    <property type="nucleotide sequence ID" value="NZ_JBHMDN010000008.1"/>
</dbReference>
<dbReference type="InterPro" id="IPR036514">
    <property type="entry name" value="SGNH_hydro_sf"/>
</dbReference>
<keyword evidence="2" id="KW-0378">Hydrolase</keyword>
<feature type="domain" description="SGNH hydrolase-type esterase" evidence="1">
    <location>
        <begin position="93"/>
        <end position="269"/>
    </location>
</feature>
<sequence>MKVENNQQMLGQWTKLIRMQHPEKMLKFVRSFQDETLATLYGIPDTETFLRLKNSLQRQTKEAAAQLLEDPAFADRVDQLPFRQGETIVGLGESTTDDLLSWFEILRQLLELRRPRDGIRLVNEGLSGHTSSQLLGRINDTMAHSPDWVLCMIGGNDALRFGPEPSPTQVSIGETSRNLAEIRRLAQARGNPRWVWITPTTINGERIEAFPPFRQGGIRCRNEDIAAVGDVMRNLSDPVVDTQADFGLPANALWMEADGLHPSLAGHQIIVTLLVQELTGGK</sequence>
<accession>A0ABW2FAM3</accession>
<dbReference type="InterPro" id="IPR051532">
    <property type="entry name" value="Ester_Hydrolysis_Enzymes"/>
</dbReference>
<dbReference type="Pfam" id="PF13472">
    <property type="entry name" value="Lipase_GDSL_2"/>
    <property type="match status" value="1"/>
</dbReference>
<dbReference type="Gene3D" id="3.40.50.1110">
    <property type="entry name" value="SGNH hydrolase"/>
    <property type="match status" value="1"/>
</dbReference>
<evidence type="ECO:0000313" key="3">
    <source>
        <dbReference type="Proteomes" id="UP001596378"/>
    </source>
</evidence>
<evidence type="ECO:0000259" key="1">
    <source>
        <dbReference type="Pfam" id="PF13472"/>
    </source>
</evidence>
<reference evidence="3" key="1">
    <citation type="journal article" date="2019" name="Int. J. Syst. Evol. Microbiol.">
        <title>The Global Catalogue of Microorganisms (GCM) 10K type strain sequencing project: providing services to taxonomists for standard genome sequencing and annotation.</title>
        <authorList>
            <consortium name="The Broad Institute Genomics Platform"/>
            <consortium name="The Broad Institute Genome Sequencing Center for Infectious Disease"/>
            <person name="Wu L."/>
            <person name="Ma J."/>
        </authorList>
    </citation>
    <scope>NUCLEOTIDE SEQUENCE [LARGE SCALE GENOMIC DNA]</scope>
    <source>
        <strain evidence="3">KCTC 12907</strain>
    </source>
</reference>
<dbReference type="PANTHER" id="PTHR30383:SF5">
    <property type="entry name" value="SGNH HYDROLASE-TYPE ESTERASE DOMAIN-CONTAINING PROTEIN"/>
    <property type="match status" value="1"/>
</dbReference>